<dbReference type="RefSeq" id="WP_246468554.1">
    <property type="nucleotide sequence ID" value="NZ_BAABEK010000062.1"/>
</dbReference>
<feature type="transmembrane region" description="Helical" evidence="1">
    <location>
        <begin position="96"/>
        <end position="115"/>
    </location>
</feature>
<sequence length="168" mass="17794">MMAAGSLAVNALDVLAIWVIFQHTGSPAGFDLAEVMFLYGTASLSFALSDMLFGNVDRLSPHIRAGTFGTMLIRPAGAFVQVATDRFGVHRLGKTVQALIVLCIALSQLGVPPAFANWQPGLFVLDRPGPLGLPYGLRFAAPLAALALAVLAVLAWRAGIRRYRSTGS</sequence>
<dbReference type="Proteomes" id="UP000534286">
    <property type="component" value="Unassembled WGS sequence"/>
</dbReference>
<name>A0A7W7S533_9ACTN</name>
<keyword evidence="1" id="KW-0812">Transmembrane</keyword>
<dbReference type="AlphaFoldDB" id="A0A7W7S533"/>
<proteinExistence type="predicted"/>
<dbReference type="PANTHER" id="PTHR36833:SF1">
    <property type="entry name" value="INTEGRAL MEMBRANE TRANSPORT PROTEIN"/>
    <property type="match status" value="1"/>
</dbReference>
<reference evidence="2 3" key="1">
    <citation type="submission" date="2020-08" db="EMBL/GenBank/DDBJ databases">
        <title>Sequencing the genomes of 1000 actinobacteria strains.</title>
        <authorList>
            <person name="Klenk H.-P."/>
        </authorList>
    </citation>
    <scope>NUCLEOTIDE SEQUENCE [LARGE SCALE GENOMIC DNA]</scope>
    <source>
        <strain evidence="2 3">DSM 43023</strain>
    </source>
</reference>
<dbReference type="InterPro" id="IPR010390">
    <property type="entry name" value="ABC-2_transporter-like"/>
</dbReference>
<keyword evidence="3" id="KW-1185">Reference proteome</keyword>
<dbReference type="EMBL" id="JACHJU010000006">
    <property type="protein sequence ID" value="MBB4943862.1"/>
    <property type="molecule type" value="Genomic_DNA"/>
</dbReference>
<dbReference type="Pfam" id="PF06182">
    <property type="entry name" value="ABC2_membrane_6"/>
    <property type="match status" value="1"/>
</dbReference>
<feature type="transmembrane region" description="Helical" evidence="1">
    <location>
        <begin position="135"/>
        <end position="156"/>
    </location>
</feature>
<feature type="transmembrane region" description="Helical" evidence="1">
    <location>
        <begin position="32"/>
        <end position="53"/>
    </location>
</feature>
<organism evidence="2 3">
    <name type="scientific">Streptosporangium album</name>
    <dbReference type="NCBI Taxonomy" id="47479"/>
    <lineage>
        <taxon>Bacteria</taxon>
        <taxon>Bacillati</taxon>
        <taxon>Actinomycetota</taxon>
        <taxon>Actinomycetes</taxon>
        <taxon>Streptosporangiales</taxon>
        <taxon>Streptosporangiaceae</taxon>
        <taxon>Streptosporangium</taxon>
    </lineage>
</organism>
<evidence type="ECO:0000313" key="2">
    <source>
        <dbReference type="EMBL" id="MBB4943862.1"/>
    </source>
</evidence>
<gene>
    <name evidence="2" type="ORF">FHR32_008263</name>
</gene>
<evidence type="ECO:0000256" key="1">
    <source>
        <dbReference type="SAM" id="Phobius"/>
    </source>
</evidence>
<evidence type="ECO:0000313" key="3">
    <source>
        <dbReference type="Proteomes" id="UP000534286"/>
    </source>
</evidence>
<dbReference type="PANTHER" id="PTHR36833">
    <property type="entry name" value="SLR0610 PROTEIN-RELATED"/>
    <property type="match status" value="1"/>
</dbReference>
<accession>A0A7W7S533</accession>
<keyword evidence="1" id="KW-1133">Transmembrane helix</keyword>
<comment type="caution">
    <text evidence="2">The sequence shown here is derived from an EMBL/GenBank/DDBJ whole genome shotgun (WGS) entry which is preliminary data.</text>
</comment>
<protein>
    <submittedName>
        <fullName evidence="2">ABC-type uncharacterized transport system permease subunit</fullName>
    </submittedName>
</protein>
<keyword evidence="1" id="KW-0472">Membrane</keyword>